<feature type="region of interest" description="Disordered" evidence="1">
    <location>
        <begin position="1"/>
        <end position="30"/>
    </location>
</feature>
<dbReference type="EMBL" id="JAUHHV010000001">
    <property type="protein sequence ID" value="KAK1438684.1"/>
    <property type="molecule type" value="Genomic_DNA"/>
</dbReference>
<feature type="compositionally biased region" description="Basic residues" evidence="1">
    <location>
        <begin position="19"/>
        <end position="30"/>
    </location>
</feature>
<proteinExistence type="predicted"/>
<evidence type="ECO:0000313" key="3">
    <source>
        <dbReference type="Proteomes" id="UP001229421"/>
    </source>
</evidence>
<name>A0AAD8LDA1_TARER</name>
<accession>A0AAD8LDA1</accession>
<evidence type="ECO:0000313" key="2">
    <source>
        <dbReference type="EMBL" id="KAK1438684.1"/>
    </source>
</evidence>
<protein>
    <submittedName>
        <fullName evidence="2">Uncharacterized protein</fullName>
    </submittedName>
</protein>
<feature type="compositionally biased region" description="Low complexity" evidence="1">
    <location>
        <begin position="1"/>
        <end position="13"/>
    </location>
</feature>
<sequence>MCTYNSKSISSSSLLFNTRKPKSKRGRKQAHVRIHWLNRENRNIEEKIKREMEVKNLKLYMENMNILKENEKLRKKASQLHQENLLLLSELDNKLCSVQDVVGIRIRQTQIKP</sequence>
<dbReference type="Proteomes" id="UP001229421">
    <property type="component" value="Unassembled WGS sequence"/>
</dbReference>
<gene>
    <name evidence="2" type="ORF">QVD17_04494</name>
</gene>
<dbReference type="AlphaFoldDB" id="A0AAD8LDA1"/>
<dbReference type="PANTHER" id="PTHR33601">
    <property type="entry name" value="PROTEIN LITTLE ZIPPER 4"/>
    <property type="match status" value="1"/>
</dbReference>
<comment type="caution">
    <text evidence="2">The sequence shown here is derived from an EMBL/GenBank/DDBJ whole genome shotgun (WGS) entry which is preliminary data.</text>
</comment>
<organism evidence="2 3">
    <name type="scientific">Tagetes erecta</name>
    <name type="common">African marigold</name>
    <dbReference type="NCBI Taxonomy" id="13708"/>
    <lineage>
        <taxon>Eukaryota</taxon>
        <taxon>Viridiplantae</taxon>
        <taxon>Streptophyta</taxon>
        <taxon>Embryophyta</taxon>
        <taxon>Tracheophyta</taxon>
        <taxon>Spermatophyta</taxon>
        <taxon>Magnoliopsida</taxon>
        <taxon>eudicotyledons</taxon>
        <taxon>Gunneridae</taxon>
        <taxon>Pentapetalae</taxon>
        <taxon>asterids</taxon>
        <taxon>campanulids</taxon>
        <taxon>Asterales</taxon>
        <taxon>Asteraceae</taxon>
        <taxon>Asteroideae</taxon>
        <taxon>Heliantheae alliance</taxon>
        <taxon>Tageteae</taxon>
        <taxon>Tagetes</taxon>
    </lineage>
</organism>
<keyword evidence="3" id="KW-1185">Reference proteome</keyword>
<reference evidence="2" key="1">
    <citation type="journal article" date="2023" name="bioRxiv">
        <title>Improved chromosome-level genome assembly for marigold (Tagetes erecta).</title>
        <authorList>
            <person name="Jiang F."/>
            <person name="Yuan L."/>
            <person name="Wang S."/>
            <person name="Wang H."/>
            <person name="Xu D."/>
            <person name="Wang A."/>
            <person name="Fan W."/>
        </authorList>
    </citation>
    <scope>NUCLEOTIDE SEQUENCE</scope>
    <source>
        <strain evidence="2">WSJ</strain>
        <tissue evidence="2">Leaf</tissue>
    </source>
</reference>
<dbReference type="PANTHER" id="PTHR33601:SF21">
    <property type="entry name" value="PROTEIN LITTLE ZIPPER 1-LIKE"/>
    <property type="match status" value="1"/>
</dbReference>
<dbReference type="InterPro" id="IPR039312">
    <property type="entry name" value="ZPR"/>
</dbReference>
<evidence type="ECO:0000256" key="1">
    <source>
        <dbReference type="SAM" id="MobiDB-lite"/>
    </source>
</evidence>